<organism evidence="2 3">
    <name type="scientific">Mucilaginibacter jinjuensis</name>
    <dbReference type="NCBI Taxonomy" id="1176721"/>
    <lineage>
        <taxon>Bacteria</taxon>
        <taxon>Pseudomonadati</taxon>
        <taxon>Bacteroidota</taxon>
        <taxon>Sphingobacteriia</taxon>
        <taxon>Sphingobacteriales</taxon>
        <taxon>Sphingobacteriaceae</taxon>
        <taxon>Mucilaginibacter</taxon>
    </lineage>
</organism>
<gene>
    <name evidence="2" type="ORF">PQO05_20670</name>
</gene>
<dbReference type="PROSITE" id="PS50890">
    <property type="entry name" value="PUA"/>
    <property type="match status" value="1"/>
</dbReference>
<evidence type="ECO:0000313" key="3">
    <source>
        <dbReference type="Proteomes" id="UP001216139"/>
    </source>
</evidence>
<name>A0ABY7T619_9SPHI</name>
<feature type="chain" id="PRO_5045701393" evidence="1">
    <location>
        <begin position="21"/>
        <end position="124"/>
    </location>
</feature>
<evidence type="ECO:0000256" key="1">
    <source>
        <dbReference type="SAM" id="SignalP"/>
    </source>
</evidence>
<dbReference type="EMBL" id="CP117167">
    <property type="protein sequence ID" value="WCT11157.1"/>
    <property type="molecule type" value="Genomic_DNA"/>
</dbReference>
<evidence type="ECO:0000313" key="2">
    <source>
        <dbReference type="EMBL" id="WCT11157.1"/>
    </source>
</evidence>
<protein>
    <submittedName>
        <fullName evidence="2">Uncharacterized protein</fullName>
    </submittedName>
</protein>
<reference evidence="2 3" key="1">
    <citation type="submission" date="2023-02" db="EMBL/GenBank/DDBJ databases">
        <title>Genome sequence of Mucilaginibacter jinjuensis strain KACC 16571.</title>
        <authorList>
            <person name="Kim S."/>
            <person name="Heo J."/>
            <person name="Kwon S.-W."/>
        </authorList>
    </citation>
    <scope>NUCLEOTIDE SEQUENCE [LARGE SCALE GENOMIC DNA]</scope>
    <source>
        <strain evidence="2 3">KACC 16571</strain>
    </source>
</reference>
<keyword evidence="1" id="KW-0732">Signal</keyword>
<keyword evidence="3" id="KW-1185">Reference proteome</keyword>
<dbReference type="Gene3D" id="2.170.130.10">
    <property type="entry name" value="TonB-dependent receptor, plug domain"/>
    <property type="match status" value="1"/>
</dbReference>
<sequence>MKKNLLLLLSFCFSVTTVLAQVTSPPAKSDSAKAIVRICAVNRGKALSVLFVIKSKNGEVRVKGGNVLSNINPQAIKSINVLKDSTATRKYGNEARDGVVEAVIDDDKYPDLYKQIEKEVAKKN</sequence>
<feature type="signal peptide" evidence="1">
    <location>
        <begin position="1"/>
        <end position="20"/>
    </location>
</feature>
<accession>A0ABY7T619</accession>
<dbReference type="Proteomes" id="UP001216139">
    <property type="component" value="Chromosome"/>
</dbReference>
<dbReference type="InterPro" id="IPR037066">
    <property type="entry name" value="Plug_dom_sf"/>
</dbReference>
<proteinExistence type="predicted"/>
<dbReference type="RefSeq" id="WP_273629348.1">
    <property type="nucleotide sequence ID" value="NZ_CP117167.1"/>
</dbReference>